<dbReference type="InterPro" id="IPR000835">
    <property type="entry name" value="HTH_MarR-typ"/>
</dbReference>
<organism evidence="5 6">
    <name type="scientific">Mycolicibacterium rutilum</name>
    <name type="common">Mycobacterium rutilum</name>
    <dbReference type="NCBI Taxonomy" id="370526"/>
    <lineage>
        <taxon>Bacteria</taxon>
        <taxon>Bacillati</taxon>
        <taxon>Actinomycetota</taxon>
        <taxon>Actinomycetes</taxon>
        <taxon>Mycobacteriales</taxon>
        <taxon>Mycobacteriaceae</taxon>
        <taxon>Mycolicibacterium</taxon>
    </lineage>
</organism>
<dbReference type="STRING" id="370526.SAMN04489835_2846"/>
<evidence type="ECO:0000256" key="2">
    <source>
        <dbReference type="ARBA" id="ARBA00023125"/>
    </source>
</evidence>
<dbReference type="PANTHER" id="PTHR33164:SF57">
    <property type="entry name" value="MARR-FAMILY TRANSCRIPTIONAL REGULATOR"/>
    <property type="match status" value="1"/>
</dbReference>
<dbReference type="PANTHER" id="PTHR33164">
    <property type="entry name" value="TRANSCRIPTIONAL REGULATOR, MARR FAMILY"/>
    <property type="match status" value="1"/>
</dbReference>
<evidence type="ECO:0000313" key="5">
    <source>
        <dbReference type="EMBL" id="SEH68381.1"/>
    </source>
</evidence>
<dbReference type="Pfam" id="PF12802">
    <property type="entry name" value="MarR_2"/>
    <property type="match status" value="1"/>
</dbReference>
<dbReference type="InterPro" id="IPR039422">
    <property type="entry name" value="MarR/SlyA-like"/>
</dbReference>
<dbReference type="InterPro" id="IPR036390">
    <property type="entry name" value="WH_DNA-bd_sf"/>
</dbReference>
<dbReference type="GO" id="GO:0003677">
    <property type="term" value="F:DNA binding"/>
    <property type="evidence" value="ECO:0007669"/>
    <property type="project" value="UniProtKB-KW"/>
</dbReference>
<evidence type="ECO:0000256" key="1">
    <source>
        <dbReference type="ARBA" id="ARBA00023015"/>
    </source>
</evidence>
<keyword evidence="6" id="KW-1185">Reference proteome</keyword>
<sequence length="154" mass="17128">MRDTSQVHRSQSASLPRYAIEFGEWMARVGNERARALGHAKLRPAHNRLIGFIEFEGSRIVDIAQAQAVSKNAIGQLVTDLEELGYLERVPDPADGRAKIVRYTDRGKKLLTDTAAIVEQLDSEVRAVIGERRLAELRSTLAEICHHFGLNPSA</sequence>
<dbReference type="GO" id="GO:0006950">
    <property type="term" value="P:response to stress"/>
    <property type="evidence" value="ECO:0007669"/>
    <property type="project" value="TreeGrafter"/>
</dbReference>
<dbReference type="GO" id="GO:0003700">
    <property type="term" value="F:DNA-binding transcription factor activity"/>
    <property type="evidence" value="ECO:0007669"/>
    <property type="project" value="InterPro"/>
</dbReference>
<dbReference type="PROSITE" id="PS01117">
    <property type="entry name" value="HTH_MARR_1"/>
    <property type="match status" value="1"/>
</dbReference>
<dbReference type="AlphaFoldDB" id="A0A1H6K0A5"/>
<dbReference type="SUPFAM" id="SSF46785">
    <property type="entry name" value="Winged helix' DNA-binding domain"/>
    <property type="match status" value="1"/>
</dbReference>
<dbReference type="Proteomes" id="UP000182915">
    <property type="component" value="Chromosome I"/>
</dbReference>
<feature type="domain" description="HTH marR-type" evidence="4">
    <location>
        <begin position="1"/>
        <end position="146"/>
    </location>
</feature>
<dbReference type="EMBL" id="LT629971">
    <property type="protein sequence ID" value="SEH68381.1"/>
    <property type="molecule type" value="Genomic_DNA"/>
</dbReference>
<dbReference type="InterPro" id="IPR036388">
    <property type="entry name" value="WH-like_DNA-bd_sf"/>
</dbReference>
<proteinExistence type="predicted"/>
<dbReference type="Gene3D" id="1.10.10.10">
    <property type="entry name" value="Winged helix-like DNA-binding domain superfamily/Winged helix DNA-binding domain"/>
    <property type="match status" value="1"/>
</dbReference>
<dbReference type="RefSeq" id="WP_083407683.1">
    <property type="nucleotide sequence ID" value="NZ_LT629971.1"/>
</dbReference>
<keyword evidence="1" id="KW-0805">Transcription regulation</keyword>
<dbReference type="SMART" id="SM00347">
    <property type="entry name" value="HTH_MARR"/>
    <property type="match status" value="1"/>
</dbReference>
<evidence type="ECO:0000256" key="3">
    <source>
        <dbReference type="ARBA" id="ARBA00023163"/>
    </source>
</evidence>
<keyword evidence="3" id="KW-0804">Transcription</keyword>
<reference evidence="6" key="1">
    <citation type="submission" date="2016-10" db="EMBL/GenBank/DDBJ databases">
        <authorList>
            <person name="Varghese N."/>
            <person name="Submissions S."/>
        </authorList>
    </citation>
    <scope>NUCLEOTIDE SEQUENCE [LARGE SCALE GENOMIC DNA]</scope>
    <source>
        <strain evidence="6">DSM 45405</strain>
    </source>
</reference>
<protein>
    <submittedName>
        <fullName evidence="5">DNA-binding transcriptional regulator, MarR family</fullName>
    </submittedName>
</protein>
<evidence type="ECO:0000313" key="6">
    <source>
        <dbReference type="Proteomes" id="UP000182915"/>
    </source>
</evidence>
<dbReference type="InterPro" id="IPR023187">
    <property type="entry name" value="Tscrpt_reg_MarR-type_CS"/>
</dbReference>
<evidence type="ECO:0000259" key="4">
    <source>
        <dbReference type="PROSITE" id="PS50995"/>
    </source>
</evidence>
<name>A0A1H6K0A5_MYCRU</name>
<dbReference type="PROSITE" id="PS50995">
    <property type="entry name" value="HTH_MARR_2"/>
    <property type="match status" value="1"/>
</dbReference>
<keyword evidence="2 5" id="KW-0238">DNA-binding</keyword>
<gene>
    <name evidence="5" type="ORF">SAMN04489835_2846</name>
</gene>
<accession>A0A1H6K0A5</accession>